<gene>
    <name evidence="1" type="ORF">E2C01_059812</name>
</gene>
<keyword evidence="2" id="KW-1185">Reference proteome</keyword>
<evidence type="ECO:0000313" key="2">
    <source>
        <dbReference type="Proteomes" id="UP000324222"/>
    </source>
</evidence>
<evidence type="ECO:0000313" key="1">
    <source>
        <dbReference type="EMBL" id="MPC65674.1"/>
    </source>
</evidence>
<dbReference type="AlphaFoldDB" id="A0A5B7HAB3"/>
<name>A0A5B7HAB3_PORTR</name>
<comment type="caution">
    <text evidence="1">The sequence shown here is derived from an EMBL/GenBank/DDBJ whole genome shotgun (WGS) entry which is preliminary data.</text>
</comment>
<sequence>MKRRLIHQKNRKAHSNIDGWRRKTPKPNDILLRAARSIVYRRWWAALVAEVASAREPGGCCRGCSRLHGARACKDALLANGGGSVTVGRVGMGPSVSAISSGVGGWGLGD</sequence>
<accession>A0A5B7HAB3</accession>
<dbReference type="Proteomes" id="UP000324222">
    <property type="component" value="Unassembled WGS sequence"/>
</dbReference>
<proteinExistence type="predicted"/>
<organism evidence="1 2">
    <name type="scientific">Portunus trituberculatus</name>
    <name type="common">Swimming crab</name>
    <name type="synonym">Neptunus trituberculatus</name>
    <dbReference type="NCBI Taxonomy" id="210409"/>
    <lineage>
        <taxon>Eukaryota</taxon>
        <taxon>Metazoa</taxon>
        <taxon>Ecdysozoa</taxon>
        <taxon>Arthropoda</taxon>
        <taxon>Crustacea</taxon>
        <taxon>Multicrustacea</taxon>
        <taxon>Malacostraca</taxon>
        <taxon>Eumalacostraca</taxon>
        <taxon>Eucarida</taxon>
        <taxon>Decapoda</taxon>
        <taxon>Pleocyemata</taxon>
        <taxon>Brachyura</taxon>
        <taxon>Eubrachyura</taxon>
        <taxon>Portunoidea</taxon>
        <taxon>Portunidae</taxon>
        <taxon>Portuninae</taxon>
        <taxon>Portunus</taxon>
    </lineage>
</organism>
<protein>
    <submittedName>
        <fullName evidence="1">Uncharacterized protein</fullName>
    </submittedName>
</protein>
<reference evidence="1 2" key="1">
    <citation type="submission" date="2019-05" db="EMBL/GenBank/DDBJ databases">
        <title>Another draft genome of Portunus trituberculatus and its Hox gene families provides insights of decapod evolution.</title>
        <authorList>
            <person name="Jeong J.-H."/>
            <person name="Song I."/>
            <person name="Kim S."/>
            <person name="Choi T."/>
            <person name="Kim D."/>
            <person name="Ryu S."/>
            <person name="Kim W."/>
        </authorList>
    </citation>
    <scope>NUCLEOTIDE SEQUENCE [LARGE SCALE GENOMIC DNA]</scope>
    <source>
        <tissue evidence="1">Muscle</tissue>
    </source>
</reference>
<dbReference type="EMBL" id="VSRR010023675">
    <property type="protein sequence ID" value="MPC65674.1"/>
    <property type="molecule type" value="Genomic_DNA"/>
</dbReference>